<dbReference type="RefSeq" id="WP_091093978.1">
    <property type="nucleotide sequence ID" value="NZ_FOHX01000027.1"/>
</dbReference>
<keyword evidence="3" id="KW-1185">Reference proteome</keyword>
<sequence length="116" mass="12006">MPHGTLGSSAAQLLIHVVSHQDDTEGHPALADSVGRRDLRLIDHGNQHTFVIEGDPGELADFVASLAVAVAQELDGVVDVAGRVHASLVVNELLPTGGPAQAAETSTFATQPEGTR</sequence>
<dbReference type="AlphaFoldDB" id="A0A1I0LTC2"/>
<evidence type="ECO:0000313" key="3">
    <source>
        <dbReference type="Proteomes" id="UP000199361"/>
    </source>
</evidence>
<evidence type="ECO:0000256" key="1">
    <source>
        <dbReference type="SAM" id="MobiDB-lite"/>
    </source>
</evidence>
<accession>A0A1I0LTC2</accession>
<feature type="compositionally biased region" description="Polar residues" evidence="1">
    <location>
        <begin position="103"/>
        <end position="116"/>
    </location>
</feature>
<feature type="region of interest" description="Disordered" evidence="1">
    <location>
        <begin position="95"/>
        <end position="116"/>
    </location>
</feature>
<organism evidence="2 3">
    <name type="scientific">Nonomuraea wenchangensis</name>
    <dbReference type="NCBI Taxonomy" id="568860"/>
    <lineage>
        <taxon>Bacteria</taxon>
        <taxon>Bacillati</taxon>
        <taxon>Actinomycetota</taxon>
        <taxon>Actinomycetes</taxon>
        <taxon>Streptosporangiales</taxon>
        <taxon>Streptosporangiaceae</taxon>
        <taxon>Nonomuraea</taxon>
    </lineage>
</organism>
<name>A0A1I0LTC2_9ACTN</name>
<evidence type="ECO:0000313" key="2">
    <source>
        <dbReference type="EMBL" id="SEU46331.1"/>
    </source>
</evidence>
<dbReference type="Proteomes" id="UP000199361">
    <property type="component" value="Unassembled WGS sequence"/>
</dbReference>
<gene>
    <name evidence="2" type="ORF">SAMN05421811_1273</name>
</gene>
<protein>
    <submittedName>
        <fullName evidence="2">Uncharacterized protein</fullName>
    </submittedName>
</protein>
<dbReference type="STRING" id="568860.SAMN05421811_1273"/>
<dbReference type="EMBL" id="FOHX01000027">
    <property type="protein sequence ID" value="SEU46331.1"/>
    <property type="molecule type" value="Genomic_DNA"/>
</dbReference>
<proteinExistence type="predicted"/>
<reference evidence="2 3" key="1">
    <citation type="submission" date="2016-10" db="EMBL/GenBank/DDBJ databases">
        <authorList>
            <person name="de Groot N.N."/>
        </authorList>
    </citation>
    <scope>NUCLEOTIDE SEQUENCE [LARGE SCALE GENOMIC DNA]</scope>
    <source>
        <strain evidence="2 3">CGMCC 4.5598</strain>
    </source>
</reference>